<dbReference type="EC" id="5.6.2.4" evidence="9"/>
<dbReference type="Pfam" id="PF00580">
    <property type="entry name" value="UvrD-helicase"/>
    <property type="match status" value="1"/>
</dbReference>
<evidence type="ECO:0000256" key="5">
    <source>
        <dbReference type="ARBA" id="ARBA00022840"/>
    </source>
</evidence>
<feature type="region of interest" description="Disordered" evidence="12">
    <location>
        <begin position="145"/>
        <end position="166"/>
    </location>
</feature>
<feature type="compositionally biased region" description="Basic and acidic residues" evidence="12">
    <location>
        <begin position="155"/>
        <end position="166"/>
    </location>
</feature>
<dbReference type="InterPro" id="IPR014017">
    <property type="entry name" value="DNA_helicase_UvrD-like_C"/>
</dbReference>
<gene>
    <name evidence="15" type="ORF">GCWU000342_01308</name>
</gene>
<feature type="domain" description="UvrD-like helicase ATP-binding" evidence="13">
    <location>
        <begin position="5"/>
        <end position="286"/>
    </location>
</feature>
<keyword evidence="5 11" id="KW-0067">ATP-binding</keyword>
<evidence type="ECO:0000256" key="3">
    <source>
        <dbReference type="ARBA" id="ARBA00022801"/>
    </source>
</evidence>
<proteinExistence type="inferred from homology"/>
<keyword evidence="16" id="KW-1185">Reference proteome</keyword>
<dbReference type="GO" id="GO:0000725">
    <property type="term" value="P:recombinational repair"/>
    <property type="evidence" value="ECO:0007669"/>
    <property type="project" value="TreeGrafter"/>
</dbReference>
<evidence type="ECO:0000256" key="2">
    <source>
        <dbReference type="ARBA" id="ARBA00022741"/>
    </source>
</evidence>
<keyword evidence="7" id="KW-0413">Isomerase</keyword>
<evidence type="ECO:0000256" key="1">
    <source>
        <dbReference type="ARBA" id="ARBA00009922"/>
    </source>
</evidence>
<keyword evidence="3 11" id="KW-0378">Hydrolase</keyword>
<evidence type="ECO:0000256" key="9">
    <source>
        <dbReference type="ARBA" id="ARBA00034808"/>
    </source>
</evidence>
<dbReference type="EMBL" id="ACIP02000002">
    <property type="protein sequence ID" value="EEP28498.1"/>
    <property type="molecule type" value="Genomic_DNA"/>
</dbReference>
<reference evidence="15" key="1">
    <citation type="submission" date="2009-04" db="EMBL/GenBank/DDBJ databases">
        <authorList>
            <person name="Weinstock G."/>
            <person name="Sodergren E."/>
            <person name="Clifton S."/>
            <person name="Fulton L."/>
            <person name="Fulton B."/>
            <person name="Courtney L."/>
            <person name="Fronick C."/>
            <person name="Harrison M."/>
            <person name="Strong C."/>
            <person name="Farmer C."/>
            <person name="Delahaunty K."/>
            <person name="Markovic C."/>
            <person name="Hall O."/>
            <person name="Minx P."/>
            <person name="Tomlinson C."/>
            <person name="Mitreva M."/>
            <person name="Nelson J."/>
            <person name="Hou S."/>
            <person name="Wollam A."/>
            <person name="Pepin K.H."/>
            <person name="Johnson M."/>
            <person name="Bhonagiri V."/>
            <person name="Nash W.E."/>
            <person name="Warren W."/>
            <person name="Chinwalla A."/>
            <person name="Mardis E.R."/>
            <person name="Wilson R.K."/>
        </authorList>
    </citation>
    <scope>NUCLEOTIDE SEQUENCE [LARGE SCALE GENOMIC DNA]</scope>
    <source>
        <strain evidence="15">DSM 14600</strain>
    </source>
</reference>
<sequence length="640" mass="73941">MEVIFLLDIKQEEAVSFFEGVCLTIAGPGSGKTSVIIRRVARLIEERKIPAEQILVITFTREAAMEMQNRFLSVLGTEGIPVVFGTFHSVFFRILREERGYSADSLLSEEKRFLLAMEALNQMGIRADRRKTETFLKRLDGLSQRETDPITGTQDLERSANETEKESDLTEQFARIYWSMKRRDKVLDFGDMLSEARILLEENPAIRDRWSHRFRMILVDEAQDMDALQFSLVQILAEGWGNLFLVGDDDQSIYGFRGARPGLLLDIRSTYPNAVILHLQTNYRSTRSIVKAAKRLIGHNKMRYAKSIRPDRKEMGRIVVRRLRNPREEAEQIGGLLRKRRGETAVLFRTRAQSTELIRVLRQEGIPFYMRRKERKVAGHWLTQDIISYCSLALGHRRREDLLRILNRPCRQLPRSCIEEETFEWGELGRRLKEHPGQAKQFLELERDMAFLASSSPYAALTYLLGKVGYRAFLEESYRGKRSEWDEIEMLLGILMGLARGIRGRGKEALKSYIKILEEERLLPEAGGADQYDQRRRGMGENEILAQSNNRAPPVGLFTFHGSKGLEFDQVHIMDVNEGITPSSRARGREALEEERRMFYVALTRAKREVYLYSCLEMGNQKLAPSRFLAEIQEKDQDEG</sequence>
<keyword evidence="4 11" id="KW-0347">Helicase</keyword>
<evidence type="ECO:0000256" key="6">
    <source>
        <dbReference type="ARBA" id="ARBA00023125"/>
    </source>
</evidence>
<dbReference type="InterPro" id="IPR014016">
    <property type="entry name" value="UvrD-like_ATP-bd"/>
</dbReference>
<comment type="caution">
    <text evidence="15">The sequence shown here is derived from an EMBL/GenBank/DDBJ whole genome shotgun (WGS) entry which is preliminary data.</text>
</comment>
<evidence type="ECO:0000256" key="8">
    <source>
        <dbReference type="ARBA" id="ARBA00034617"/>
    </source>
</evidence>
<dbReference type="PANTHER" id="PTHR11070">
    <property type="entry name" value="UVRD / RECB / PCRA DNA HELICASE FAMILY MEMBER"/>
    <property type="match status" value="1"/>
</dbReference>
<dbReference type="GO" id="GO:0005524">
    <property type="term" value="F:ATP binding"/>
    <property type="evidence" value="ECO:0007669"/>
    <property type="project" value="UniProtKB-UniRule"/>
</dbReference>
<dbReference type="SUPFAM" id="SSF52540">
    <property type="entry name" value="P-loop containing nucleoside triphosphate hydrolases"/>
    <property type="match status" value="1"/>
</dbReference>
<dbReference type="Pfam" id="PF13361">
    <property type="entry name" value="UvrD_C"/>
    <property type="match status" value="2"/>
</dbReference>
<dbReference type="Proteomes" id="UP000003494">
    <property type="component" value="Unassembled WGS sequence"/>
</dbReference>
<feature type="binding site" evidence="11">
    <location>
        <begin position="26"/>
        <end position="33"/>
    </location>
    <ligand>
        <name>ATP</name>
        <dbReference type="ChEBI" id="CHEBI:30616"/>
    </ligand>
</feature>
<dbReference type="AlphaFoldDB" id="C4GBK5"/>
<dbReference type="InterPro" id="IPR027417">
    <property type="entry name" value="P-loop_NTPase"/>
</dbReference>
<comment type="catalytic activity">
    <reaction evidence="8">
        <text>Couples ATP hydrolysis with the unwinding of duplex DNA by translocating in the 3'-5' direction.</text>
        <dbReference type="EC" id="5.6.2.4"/>
    </reaction>
</comment>
<evidence type="ECO:0000256" key="7">
    <source>
        <dbReference type="ARBA" id="ARBA00023235"/>
    </source>
</evidence>
<dbReference type="Gene3D" id="3.40.50.300">
    <property type="entry name" value="P-loop containing nucleotide triphosphate hydrolases"/>
    <property type="match status" value="2"/>
</dbReference>
<comment type="catalytic activity">
    <reaction evidence="10">
        <text>ATP + H2O = ADP + phosphate + H(+)</text>
        <dbReference type="Rhea" id="RHEA:13065"/>
        <dbReference type="ChEBI" id="CHEBI:15377"/>
        <dbReference type="ChEBI" id="CHEBI:15378"/>
        <dbReference type="ChEBI" id="CHEBI:30616"/>
        <dbReference type="ChEBI" id="CHEBI:43474"/>
        <dbReference type="ChEBI" id="CHEBI:456216"/>
        <dbReference type="EC" id="5.6.2.4"/>
    </reaction>
</comment>
<dbReference type="GO" id="GO:0043138">
    <property type="term" value="F:3'-5' DNA helicase activity"/>
    <property type="evidence" value="ECO:0007669"/>
    <property type="project" value="UniProtKB-EC"/>
</dbReference>
<accession>C4GBK5</accession>
<evidence type="ECO:0000256" key="12">
    <source>
        <dbReference type="SAM" id="MobiDB-lite"/>
    </source>
</evidence>
<feature type="domain" description="UvrD-like helicase C-terminal" evidence="14">
    <location>
        <begin position="287"/>
        <end position="565"/>
    </location>
</feature>
<evidence type="ECO:0000259" key="13">
    <source>
        <dbReference type="PROSITE" id="PS51198"/>
    </source>
</evidence>
<organism evidence="15 16">
    <name type="scientific">Shuttleworthella satelles DSM 14600</name>
    <dbReference type="NCBI Taxonomy" id="626523"/>
    <lineage>
        <taxon>Bacteria</taxon>
        <taxon>Bacillati</taxon>
        <taxon>Bacillota</taxon>
        <taxon>Clostridia</taxon>
        <taxon>Lachnospirales</taxon>
        <taxon>Lachnospiraceae</taxon>
        <taxon>Shuttleworthella</taxon>
    </lineage>
</organism>
<evidence type="ECO:0000256" key="4">
    <source>
        <dbReference type="ARBA" id="ARBA00022806"/>
    </source>
</evidence>
<dbReference type="InterPro" id="IPR013986">
    <property type="entry name" value="DExx_box_DNA_helicase_dom_sf"/>
</dbReference>
<dbReference type="CDD" id="cd17932">
    <property type="entry name" value="DEXQc_UvrD"/>
    <property type="match status" value="1"/>
</dbReference>
<keyword evidence="2 11" id="KW-0547">Nucleotide-binding</keyword>
<evidence type="ECO:0000259" key="14">
    <source>
        <dbReference type="PROSITE" id="PS51217"/>
    </source>
</evidence>
<dbReference type="GO" id="GO:0003677">
    <property type="term" value="F:DNA binding"/>
    <property type="evidence" value="ECO:0007669"/>
    <property type="project" value="UniProtKB-KW"/>
</dbReference>
<dbReference type="InterPro" id="IPR000212">
    <property type="entry name" value="DNA_helicase_UvrD/REP"/>
</dbReference>
<evidence type="ECO:0000256" key="11">
    <source>
        <dbReference type="PROSITE-ProRule" id="PRU00560"/>
    </source>
</evidence>
<dbReference type="STRING" id="626523.GCWU000342_01308"/>
<dbReference type="PROSITE" id="PS51198">
    <property type="entry name" value="UVRD_HELICASE_ATP_BIND"/>
    <property type="match status" value="1"/>
</dbReference>
<dbReference type="Gene3D" id="1.10.486.10">
    <property type="entry name" value="PCRA, domain 4"/>
    <property type="match status" value="1"/>
</dbReference>
<comment type="similarity">
    <text evidence="1">Belongs to the helicase family. UvrD subfamily.</text>
</comment>
<keyword evidence="6" id="KW-0238">DNA-binding</keyword>
<dbReference type="PANTHER" id="PTHR11070:SF2">
    <property type="entry name" value="ATP-DEPENDENT DNA HELICASE SRS2"/>
    <property type="match status" value="1"/>
</dbReference>
<evidence type="ECO:0000313" key="15">
    <source>
        <dbReference type="EMBL" id="EEP28498.1"/>
    </source>
</evidence>
<dbReference type="eggNOG" id="COG0210">
    <property type="taxonomic scope" value="Bacteria"/>
</dbReference>
<dbReference type="Gene3D" id="1.10.10.160">
    <property type="match status" value="1"/>
</dbReference>
<protein>
    <recommendedName>
        <fullName evidence="9">DNA 3'-5' helicase</fullName>
        <ecNumber evidence="9">5.6.2.4</ecNumber>
    </recommendedName>
</protein>
<dbReference type="HOGENOM" id="CLU_004585_6_1_9"/>
<dbReference type="PROSITE" id="PS51217">
    <property type="entry name" value="UVRD_HELICASE_CTER"/>
    <property type="match status" value="1"/>
</dbReference>
<evidence type="ECO:0000313" key="16">
    <source>
        <dbReference type="Proteomes" id="UP000003494"/>
    </source>
</evidence>
<name>C4GBK5_9FIRM</name>
<dbReference type="GO" id="GO:0016887">
    <property type="term" value="F:ATP hydrolysis activity"/>
    <property type="evidence" value="ECO:0007669"/>
    <property type="project" value="RHEA"/>
</dbReference>
<evidence type="ECO:0000256" key="10">
    <source>
        <dbReference type="ARBA" id="ARBA00048988"/>
    </source>
</evidence>